<comment type="caution">
    <text evidence="2">The sequence shown here is derived from an EMBL/GenBank/DDBJ whole genome shotgun (WGS) entry which is preliminary data.</text>
</comment>
<evidence type="ECO:0000313" key="3">
    <source>
        <dbReference type="Proteomes" id="UP000253594"/>
    </source>
</evidence>
<protein>
    <submittedName>
        <fullName evidence="2">LysR family transcriptional regulator</fullName>
    </submittedName>
</protein>
<dbReference type="GO" id="GO:0003700">
    <property type="term" value="F:DNA-binding transcription factor activity"/>
    <property type="evidence" value="ECO:0007669"/>
    <property type="project" value="InterPro"/>
</dbReference>
<feature type="non-terminal residue" evidence="2">
    <location>
        <position position="24"/>
    </location>
</feature>
<dbReference type="AlphaFoldDB" id="A0A367LVL5"/>
<name>A0A367LVL5_PSEAI</name>
<evidence type="ECO:0000313" key="2">
    <source>
        <dbReference type="EMBL" id="RCI69247.1"/>
    </source>
</evidence>
<dbReference type="EMBL" id="QORE01003272">
    <property type="protein sequence ID" value="RCI69247.1"/>
    <property type="molecule type" value="Genomic_DNA"/>
</dbReference>
<organism evidence="2 3">
    <name type="scientific">Pseudomonas aeruginosa</name>
    <dbReference type="NCBI Taxonomy" id="287"/>
    <lineage>
        <taxon>Bacteria</taxon>
        <taxon>Pseudomonadati</taxon>
        <taxon>Pseudomonadota</taxon>
        <taxon>Gammaproteobacteria</taxon>
        <taxon>Pseudomonadales</taxon>
        <taxon>Pseudomonadaceae</taxon>
        <taxon>Pseudomonas</taxon>
    </lineage>
</organism>
<dbReference type="InterPro" id="IPR000847">
    <property type="entry name" value="LysR_HTH_N"/>
</dbReference>
<dbReference type="PROSITE" id="PS50931">
    <property type="entry name" value="HTH_LYSR"/>
    <property type="match status" value="1"/>
</dbReference>
<feature type="domain" description="HTH lysR-type" evidence="1">
    <location>
        <begin position="2"/>
        <end position="24"/>
    </location>
</feature>
<dbReference type="Proteomes" id="UP000253594">
    <property type="component" value="Unassembled WGS sequence"/>
</dbReference>
<evidence type="ECO:0000259" key="1">
    <source>
        <dbReference type="PROSITE" id="PS50931"/>
    </source>
</evidence>
<gene>
    <name evidence="2" type="ORF">DT376_40970</name>
</gene>
<reference evidence="2 3" key="1">
    <citation type="submission" date="2018-07" db="EMBL/GenBank/DDBJ databases">
        <title>Mechanisms of high-level aminoglycoside resistance among Gram-negative pathogens in Brazil.</title>
        <authorList>
            <person name="Ballaben A.S."/>
            <person name="Darini A.L.C."/>
            <person name="Doi Y."/>
        </authorList>
    </citation>
    <scope>NUCLEOTIDE SEQUENCE [LARGE SCALE GENOMIC DNA]</scope>
    <source>
        <strain evidence="2 3">B2-305</strain>
    </source>
</reference>
<sequence>MPSLRQLMYFACVAEYGSIGQAAE</sequence>
<proteinExistence type="predicted"/>
<accession>A0A367LVL5</accession>